<protein>
    <submittedName>
        <fullName evidence="2">Uncharacterized protein DUF2531</fullName>
    </submittedName>
</protein>
<evidence type="ECO:0000313" key="2">
    <source>
        <dbReference type="EMBL" id="ROQ19133.1"/>
    </source>
</evidence>
<evidence type="ECO:0000256" key="1">
    <source>
        <dbReference type="SAM" id="MobiDB-lite"/>
    </source>
</evidence>
<dbReference type="Proteomes" id="UP000268033">
    <property type="component" value="Unassembled WGS sequence"/>
</dbReference>
<dbReference type="AlphaFoldDB" id="A0A3N1NSL2"/>
<proteinExistence type="predicted"/>
<gene>
    <name evidence="2" type="ORF">EDC28_11253</name>
</gene>
<comment type="caution">
    <text evidence="2">The sequence shown here is derived from an EMBL/GenBank/DDBJ whole genome shotgun (WGS) entry which is preliminary data.</text>
</comment>
<dbReference type="EMBL" id="RJUL01000012">
    <property type="protein sequence ID" value="ROQ19133.1"/>
    <property type="molecule type" value="Genomic_DNA"/>
</dbReference>
<keyword evidence="3" id="KW-1185">Reference proteome</keyword>
<dbReference type="STRING" id="584787.GCA_001247655_01982"/>
<evidence type="ECO:0000313" key="3">
    <source>
        <dbReference type="Proteomes" id="UP000268033"/>
    </source>
</evidence>
<reference evidence="2 3" key="1">
    <citation type="submission" date="2018-11" db="EMBL/GenBank/DDBJ databases">
        <title>Genomic Encyclopedia of Type Strains, Phase IV (KMG-IV): sequencing the most valuable type-strain genomes for metagenomic binning, comparative biology and taxonomic classification.</title>
        <authorList>
            <person name="Goeker M."/>
        </authorList>
    </citation>
    <scope>NUCLEOTIDE SEQUENCE [LARGE SCALE GENOMIC DNA]</scope>
    <source>
        <strain evidence="2 3">DSM 21945</strain>
    </source>
</reference>
<dbReference type="RefSeq" id="WP_123422564.1">
    <property type="nucleotide sequence ID" value="NZ_JBLXEP010000007.1"/>
</dbReference>
<sequence length="149" mass="16145">MSPLILLLAMAQPLTPMPPFDDFKVITERNLFDPSRRTVASGGASASAGSLNDQWTLSGIVLEGSQRLALFDSSDGKQSLRLQSGMPLDERWQVLKIEADCVVLGSGTEEVRLELRERQPNNKDSKPRRKPGKTQDAGNGAPQQQGDGG</sequence>
<organism evidence="2 3">
    <name type="scientific">Gallaecimonas pentaromativorans</name>
    <dbReference type="NCBI Taxonomy" id="584787"/>
    <lineage>
        <taxon>Bacteria</taxon>
        <taxon>Pseudomonadati</taxon>
        <taxon>Pseudomonadota</taxon>
        <taxon>Gammaproteobacteria</taxon>
        <taxon>Enterobacterales</taxon>
        <taxon>Gallaecimonadaceae</taxon>
        <taxon>Gallaecimonas</taxon>
    </lineage>
</organism>
<accession>A0A3N1NSL2</accession>
<name>A0A3N1NSL2_9GAMM</name>
<feature type="region of interest" description="Disordered" evidence="1">
    <location>
        <begin position="113"/>
        <end position="149"/>
    </location>
</feature>
<feature type="compositionally biased region" description="Basic and acidic residues" evidence="1">
    <location>
        <begin position="113"/>
        <end position="125"/>
    </location>
</feature>